<organism evidence="1 2">
    <name type="scientific">Rotaria sordida</name>
    <dbReference type="NCBI Taxonomy" id="392033"/>
    <lineage>
        <taxon>Eukaryota</taxon>
        <taxon>Metazoa</taxon>
        <taxon>Spiralia</taxon>
        <taxon>Gnathifera</taxon>
        <taxon>Rotifera</taxon>
        <taxon>Eurotatoria</taxon>
        <taxon>Bdelloidea</taxon>
        <taxon>Philodinida</taxon>
        <taxon>Philodinidae</taxon>
        <taxon>Rotaria</taxon>
    </lineage>
</organism>
<evidence type="ECO:0000313" key="1">
    <source>
        <dbReference type="EMBL" id="CAF4010689.1"/>
    </source>
</evidence>
<reference evidence="1" key="1">
    <citation type="submission" date="2021-02" db="EMBL/GenBank/DDBJ databases">
        <authorList>
            <person name="Nowell W R."/>
        </authorList>
    </citation>
    <scope>NUCLEOTIDE SEQUENCE</scope>
</reference>
<evidence type="ECO:0000313" key="2">
    <source>
        <dbReference type="Proteomes" id="UP000663836"/>
    </source>
</evidence>
<proteinExistence type="predicted"/>
<protein>
    <submittedName>
        <fullName evidence="1">Uncharacterized protein</fullName>
    </submittedName>
</protein>
<dbReference type="AlphaFoldDB" id="A0A819PHN2"/>
<comment type="caution">
    <text evidence="1">The sequence shown here is derived from an EMBL/GenBank/DDBJ whole genome shotgun (WGS) entry which is preliminary data.</text>
</comment>
<dbReference type="EMBL" id="CAJOBD010004848">
    <property type="protein sequence ID" value="CAF4010689.1"/>
    <property type="molecule type" value="Genomic_DNA"/>
</dbReference>
<dbReference type="Proteomes" id="UP000663836">
    <property type="component" value="Unassembled WGS sequence"/>
</dbReference>
<accession>A0A819PHN2</accession>
<gene>
    <name evidence="1" type="ORF">JBS370_LOCUS26820</name>
</gene>
<name>A0A819PHN2_9BILA</name>
<sequence>MITKLNICQEFTWRFNVPNTLENFKPSFNNSKELKNFCEIFSNIEHLECYIMKPNHVLFLLNHLSKLSTMKVHLPPLDNYDHFLTLFKQESSRLNFIFHVKDINVKAPEVSMWIELKPYGKTAVEPLGKLPRSFEFEQKRK</sequence>